<reference evidence="2 3" key="1">
    <citation type="journal article" date="2020" name="bioRxiv">
        <title>Sequence and annotation of 42 cannabis genomes reveals extensive copy number variation in cannabinoid synthesis and pathogen resistance genes.</title>
        <authorList>
            <person name="Mckernan K.J."/>
            <person name="Helbert Y."/>
            <person name="Kane L.T."/>
            <person name="Ebling H."/>
            <person name="Zhang L."/>
            <person name="Liu B."/>
            <person name="Eaton Z."/>
            <person name="Mclaughlin S."/>
            <person name="Kingan S."/>
            <person name="Baybayan P."/>
            <person name="Concepcion G."/>
            <person name="Jordan M."/>
            <person name="Riva A."/>
            <person name="Barbazuk W."/>
            <person name="Harkins T."/>
        </authorList>
    </citation>
    <scope>NUCLEOTIDE SEQUENCE [LARGE SCALE GENOMIC DNA]</scope>
    <source>
        <strain evidence="3">cv. Jamaican Lion 4</strain>
        <tissue evidence="2">Leaf</tissue>
    </source>
</reference>
<evidence type="ECO:0000259" key="1">
    <source>
        <dbReference type="SMART" id="SM01022"/>
    </source>
</evidence>
<dbReference type="SUPFAM" id="SSF88697">
    <property type="entry name" value="PUA domain-like"/>
    <property type="match status" value="1"/>
</dbReference>
<dbReference type="Gene3D" id="2.30.130.30">
    <property type="entry name" value="Hypothetical protein"/>
    <property type="match status" value="1"/>
</dbReference>
<dbReference type="InterPro" id="IPR007374">
    <property type="entry name" value="ASCH_domain"/>
</dbReference>
<dbReference type="Proteomes" id="UP000525078">
    <property type="component" value="Unassembled WGS sequence"/>
</dbReference>
<name>A0A7J6GZA8_CANSA</name>
<dbReference type="EMBL" id="JAATIP010000035">
    <property type="protein sequence ID" value="KAF4388312.1"/>
    <property type="molecule type" value="Genomic_DNA"/>
</dbReference>
<organism evidence="2 3">
    <name type="scientific">Cannabis sativa</name>
    <name type="common">Hemp</name>
    <name type="synonym">Marijuana</name>
    <dbReference type="NCBI Taxonomy" id="3483"/>
    <lineage>
        <taxon>Eukaryota</taxon>
        <taxon>Viridiplantae</taxon>
        <taxon>Streptophyta</taxon>
        <taxon>Embryophyta</taxon>
        <taxon>Tracheophyta</taxon>
        <taxon>Spermatophyta</taxon>
        <taxon>Magnoliopsida</taxon>
        <taxon>eudicotyledons</taxon>
        <taxon>Gunneridae</taxon>
        <taxon>Pentapetalae</taxon>
        <taxon>rosids</taxon>
        <taxon>fabids</taxon>
        <taxon>Rosales</taxon>
        <taxon>Cannabaceae</taxon>
        <taxon>Cannabis</taxon>
    </lineage>
</organism>
<sequence>MSAVDIRNRIEELLKFTLHSFLNETLQFDLHMSKDFCSHLLKHDPSPDLFNFSAQSDDSLKGVPPYPLYKRLAFALQHTIMSGTFYRTYNQMPMLGVECSLSHKEQAWGLLISRKGSDLIDVLKTVDFELHVREPFFSQLADGVKRIEGRCAAGKCSSIGSGNLILFNECLLFKVQDVRWHASFSDMLEAESLAEVLPGVKSIKEGVQIYRKFYSEEEEYSSGVLAICISRVALQPYFYLASILSELSYSGIRGILGLTNTKGTTEHALPPPRSALLSSFTMPYNKNVKGSTLTHGARALAKHAHRSNNKFWGILDGSGGGEEASKVDIKTRLSQQEPLRVFDSNKNKLALDVIVNLVEECCWLNLHVVPPHGDVFEIRISHGYGARWSKDGSKLASLSVVTNGLALHRDNMRMSTQNSTLTMKQAVNDGCSRIGGNYCLLAAKCKAITLVLFKLKYPTL</sequence>
<feature type="domain" description="ASCH" evidence="1">
    <location>
        <begin position="130"/>
        <end position="233"/>
    </location>
</feature>
<evidence type="ECO:0000313" key="3">
    <source>
        <dbReference type="Proteomes" id="UP000525078"/>
    </source>
</evidence>
<dbReference type="InterPro" id="IPR015947">
    <property type="entry name" value="PUA-like_sf"/>
</dbReference>
<accession>A0A7J6GZA8</accession>
<dbReference type="SMART" id="SM01022">
    <property type="entry name" value="ASCH"/>
    <property type="match status" value="1"/>
</dbReference>
<evidence type="ECO:0000313" key="2">
    <source>
        <dbReference type="EMBL" id="KAF4388312.1"/>
    </source>
</evidence>
<protein>
    <recommendedName>
        <fullName evidence="1">ASCH domain-containing protein</fullName>
    </recommendedName>
</protein>
<dbReference type="AlphaFoldDB" id="A0A7J6GZA8"/>
<dbReference type="CDD" id="cd06555">
    <property type="entry name" value="ASCH_PF0470_like"/>
    <property type="match status" value="1"/>
</dbReference>
<proteinExistence type="predicted"/>
<dbReference type="PANTHER" id="PTHR34204">
    <property type="entry name" value="RNA-BINDING ASCH DOMAIN PROTEIN"/>
    <property type="match status" value="1"/>
</dbReference>
<dbReference type="Pfam" id="PF04266">
    <property type="entry name" value="ASCH"/>
    <property type="match status" value="1"/>
</dbReference>
<gene>
    <name evidence="2" type="ORF">F8388_021142</name>
</gene>
<dbReference type="PANTHER" id="PTHR34204:SF2">
    <property type="entry name" value="RNA-BINDING ASCH DOMAIN PROTEIN"/>
    <property type="match status" value="1"/>
</dbReference>
<comment type="caution">
    <text evidence="2">The sequence shown here is derived from an EMBL/GenBank/DDBJ whole genome shotgun (WGS) entry which is preliminary data.</text>
</comment>